<dbReference type="Pfam" id="PF00069">
    <property type="entry name" value="Pkinase"/>
    <property type="match status" value="1"/>
</dbReference>
<dbReference type="SUPFAM" id="SSF52540">
    <property type="entry name" value="P-loop containing nucleoside triphosphate hydrolases"/>
    <property type="match status" value="1"/>
</dbReference>
<dbReference type="PROSITE" id="PS00108">
    <property type="entry name" value="PROTEIN_KINASE_ST"/>
    <property type="match status" value="1"/>
</dbReference>
<evidence type="ECO:0000256" key="1">
    <source>
        <dbReference type="ARBA" id="ARBA00004370"/>
    </source>
</evidence>
<dbReference type="Gene3D" id="3.80.10.10">
    <property type="entry name" value="Ribonuclease Inhibitor"/>
    <property type="match status" value="3"/>
</dbReference>
<dbReference type="InterPro" id="IPR027417">
    <property type="entry name" value="P-loop_NTPase"/>
</dbReference>
<keyword evidence="3" id="KW-0812">Transmembrane</keyword>
<dbReference type="Pfam" id="PF23598">
    <property type="entry name" value="LRR_14"/>
    <property type="match status" value="1"/>
</dbReference>
<dbReference type="PANTHER" id="PTHR45707">
    <property type="entry name" value="C2 CALCIUM/LIPID-BINDING PLANT PHOSPHORIBOSYLTRANSFERASE FAMILY PROTEIN"/>
    <property type="match status" value="1"/>
</dbReference>
<reference evidence="10" key="1">
    <citation type="submission" date="2024-06" db="EMBL/GenBank/DDBJ databases">
        <authorList>
            <person name="Ryan C."/>
        </authorList>
    </citation>
    <scope>NUCLEOTIDE SEQUENCE [LARGE SCALE GENOMIC DNA]</scope>
</reference>
<dbReference type="GO" id="GO:0016020">
    <property type="term" value="C:membrane"/>
    <property type="evidence" value="ECO:0007669"/>
    <property type="project" value="UniProtKB-SubCell"/>
</dbReference>
<dbReference type="SMART" id="SM00220">
    <property type="entry name" value="S_TKc"/>
    <property type="match status" value="1"/>
</dbReference>
<keyword evidence="2" id="KW-0433">Leucine-rich repeat</keyword>
<dbReference type="SMART" id="SM00369">
    <property type="entry name" value="LRR_TYP"/>
    <property type="match status" value="3"/>
</dbReference>
<keyword evidence="5" id="KW-0611">Plant defense</keyword>
<dbReference type="InterPro" id="IPR042197">
    <property type="entry name" value="Apaf_helical"/>
</dbReference>
<evidence type="ECO:0000256" key="6">
    <source>
        <dbReference type="ARBA" id="ARBA00022989"/>
    </source>
</evidence>
<proteinExistence type="predicted"/>
<keyword evidence="4" id="KW-0677">Repeat</keyword>
<dbReference type="InterPro" id="IPR058922">
    <property type="entry name" value="WHD_DRP"/>
</dbReference>
<evidence type="ECO:0000256" key="2">
    <source>
        <dbReference type="ARBA" id="ARBA00022614"/>
    </source>
</evidence>
<dbReference type="InterPro" id="IPR055414">
    <property type="entry name" value="LRR_R13L4/SHOC2-like"/>
</dbReference>
<keyword evidence="7" id="KW-0472">Membrane</keyword>
<name>A0ABC9B857_9POAL</name>
<accession>A0ABC9B857</accession>
<evidence type="ECO:0000256" key="7">
    <source>
        <dbReference type="ARBA" id="ARBA00023136"/>
    </source>
</evidence>
<dbReference type="SUPFAM" id="SSF52058">
    <property type="entry name" value="L domain-like"/>
    <property type="match status" value="1"/>
</dbReference>
<evidence type="ECO:0000259" key="8">
    <source>
        <dbReference type="PROSITE" id="PS50011"/>
    </source>
</evidence>
<dbReference type="Gene3D" id="3.40.50.300">
    <property type="entry name" value="P-loop containing nucleotide triphosphate hydrolases"/>
    <property type="match status" value="1"/>
</dbReference>
<keyword evidence="10" id="KW-1185">Reference proteome</keyword>
<dbReference type="InterPro" id="IPR011009">
    <property type="entry name" value="Kinase-like_dom_sf"/>
</dbReference>
<gene>
    <name evidence="9" type="ORF">URODEC1_LOCUS61675</name>
</gene>
<dbReference type="InterPro" id="IPR056789">
    <property type="entry name" value="LRR_R13L1-DRL21"/>
</dbReference>
<keyword evidence="6" id="KW-1133">Transmembrane helix</keyword>
<sequence>MLKPASTDSSSRQFKNEIYNLSMLKHQNIVQVLGYCYEIEKEIIEFNGGKVLVERTHRAICLEYLHNGSLQEHLSDEFGGHNWEERFIIIKGTCEGLECSHKKLQQPIYHLDLKPDNILLDKDMVPKIADFGLSRIFGKESTPDTQYPCGTLGYQPPEYIDRGEISEKFDIFSLGVIMIRIVSGPEGYSKCRDMPSDKFIDQVSANWRERLKATCSDYSLLEAYCHQVKTCTNIALKCLDEDRHKRPDIVNIIGELNEIAIDTPIPHRGCTEPTKNGQDINLRPSHSTELEVTDARETSSDIVEELIVGRTKEKITIIASLLPDTPKNIAILPIYGIGGIGKTTLARMIYNDQKFKCYSKVWVDVSQRFDMNKIHESIISHLPRKKISGEKILIVLDDLWEDNQFKLLELKDKLYDSGSNTIILVTTRIELVVERICTNIQPYKILPLTNDMSWDIIKQRSGFEARDDKEQLKGIGWEIARKCGGVALAAQSLGFTLRSLNSDQWMKVKDNYIWNEAVSNDVFSPGPVLSSLKLSYSYMSPWLKRCFIYCGTFPKGHKITKDDLVQQWISLGFIKPTKLLSSMHLCDKYIVQLLGLSFFNHSVSLKTTEEYYEKVKIFTMHDLMHDFLCSIQELPDSIGQLEQLRFLKAERIRNLPESITKLSNLIYLNLHGSSMDELPKSIGELKSLMHLDLSFCDELLQLPDSFRNLENLAYLNLSCCFNISGVTELLRSLSRLEHLNMNCCFASDLEGAFGDLTKLQYLNLSCGPRGKYVSGLSQALVNLTQLRHLNLANVRDDEGSEILLDRICNLSNLEHLDLSSNDLYSIPEDLRKLRKLHTLNLSFCRKLQRLPASVSELDSLNYLNVEGCRNLDMATIPQYRNRSIMLLPHFVVSAGDDESSSNICHLEYENPIILEITRLENVRSSHEAQKIQLAEKYKIKELQLKWTRDAKRFVHDDAEVLKQLVPPGLLEVFVLEGYNSVSFPSWMMDIATYVPYLCSIALLDLPSCKNLPPLGQLRNLKKLLIANMESLQTLNCEKLQTHSGGATREGLGDLTSLEDLWIFNCKSIKTLPESIQQLRLLEHLEIEDCPELVQWCKSEENKMKLVHINQVELDGELLSVTRSPSAMLREQSLEEDVEFREHDQGCN</sequence>
<dbReference type="Pfam" id="PF25019">
    <property type="entry name" value="LRR_R13L1-DRL21"/>
    <property type="match status" value="1"/>
</dbReference>
<evidence type="ECO:0000256" key="5">
    <source>
        <dbReference type="ARBA" id="ARBA00022821"/>
    </source>
</evidence>
<dbReference type="Pfam" id="PF23559">
    <property type="entry name" value="WHD_DRP"/>
    <property type="match status" value="1"/>
</dbReference>
<dbReference type="Gene3D" id="1.10.8.430">
    <property type="entry name" value="Helical domain of apoptotic protease-activating factors"/>
    <property type="match status" value="1"/>
</dbReference>
<dbReference type="InterPro" id="IPR002182">
    <property type="entry name" value="NB-ARC"/>
</dbReference>
<dbReference type="AlphaFoldDB" id="A0ABC9B857"/>
<dbReference type="InterPro" id="IPR000719">
    <property type="entry name" value="Prot_kinase_dom"/>
</dbReference>
<dbReference type="Gene3D" id="1.10.510.10">
    <property type="entry name" value="Transferase(Phosphotransferase) domain 1"/>
    <property type="match status" value="1"/>
</dbReference>
<dbReference type="PRINTS" id="PR00364">
    <property type="entry name" value="DISEASERSIST"/>
</dbReference>
<protein>
    <recommendedName>
        <fullName evidence="8">Protein kinase domain-containing protein</fullName>
    </recommendedName>
</protein>
<dbReference type="PROSITE" id="PS50011">
    <property type="entry name" value="PROTEIN_KINASE_DOM"/>
    <property type="match status" value="1"/>
</dbReference>
<dbReference type="Gene3D" id="1.10.10.10">
    <property type="entry name" value="Winged helix-like DNA-binding domain superfamily/Winged helix DNA-binding domain"/>
    <property type="match status" value="1"/>
</dbReference>
<comment type="subcellular location">
    <subcellularLocation>
        <location evidence="1">Membrane</location>
    </subcellularLocation>
</comment>
<dbReference type="PANTHER" id="PTHR45707:SF76">
    <property type="entry name" value="PROTEIN KINASE DOMAIN-CONTAINING PROTEIN"/>
    <property type="match status" value="1"/>
</dbReference>
<dbReference type="Pfam" id="PF00931">
    <property type="entry name" value="NB-ARC"/>
    <property type="match status" value="1"/>
</dbReference>
<evidence type="ECO:0000256" key="4">
    <source>
        <dbReference type="ARBA" id="ARBA00022737"/>
    </source>
</evidence>
<dbReference type="GO" id="GO:0006952">
    <property type="term" value="P:defense response"/>
    <property type="evidence" value="ECO:0007669"/>
    <property type="project" value="UniProtKB-KW"/>
</dbReference>
<dbReference type="SUPFAM" id="SSF56112">
    <property type="entry name" value="Protein kinase-like (PK-like)"/>
    <property type="match status" value="1"/>
</dbReference>
<organism evidence="9 10">
    <name type="scientific">Urochloa decumbens</name>
    <dbReference type="NCBI Taxonomy" id="240449"/>
    <lineage>
        <taxon>Eukaryota</taxon>
        <taxon>Viridiplantae</taxon>
        <taxon>Streptophyta</taxon>
        <taxon>Embryophyta</taxon>
        <taxon>Tracheophyta</taxon>
        <taxon>Spermatophyta</taxon>
        <taxon>Magnoliopsida</taxon>
        <taxon>Liliopsida</taxon>
        <taxon>Poales</taxon>
        <taxon>Poaceae</taxon>
        <taxon>PACMAD clade</taxon>
        <taxon>Panicoideae</taxon>
        <taxon>Panicodae</taxon>
        <taxon>Paniceae</taxon>
        <taxon>Melinidinae</taxon>
        <taxon>Urochloa</taxon>
    </lineage>
</organism>
<dbReference type="EMBL" id="OZ075134">
    <property type="protein sequence ID" value="CAL4993824.1"/>
    <property type="molecule type" value="Genomic_DNA"/>
</dbReference>
<evidence type="ECO:0000256" key="3">
    <source>
        <dbReference type="ARBA" id="ARBA00022692"/>
    </source>
</evidence>
<dbReference type="InterPro" id="IPR032675">
    <property type="entry name" value="LRR_dom_sf"/>
</dbReference>
<evidence type="ECO:0000313" key="9">
    <source>
        <dbReference type="EMBL" id="CAL4993824.1"/>
    </source>
</evidence>
<dbReference type="Proteomes" id="UP001497457">
    <property type="component" value="Chromosome 24b"/>
</dbReference>
<dbReference type="InterPro" id="IPR008271">
    <property type="entry name" value="Ser/Thr_kinase_AS"/>
</dbReference>
<feature type="domain" description="Protein kinase" evidence="8">
    <location>
        <begin position="1"/>
        <end position="261"/>
    </location>
</feature>
<dbReference type="PROSITE" id="PS51450">
    <property type="entry name" value="LRR"/>
    <property type="match status" value="1"/>
</dbReference>
<dbReference type="InterPro" id="IPR001611">
    <property type="entry name" value="Leu-rich_rpt"/>
</dbReference>
<evidence type="ECO:0000313" key="10">
    <source>
        <dbReference type="Proteomes" id="UP001497457"/>
    </source>
</evidence>
<dbReference type="InterPro" id="IPR036388">
    <property type="entry name" value="WH-like_DNA-bd_sf"/>
</dbReference>
<dbReference type="InterPro" id="IPR003591">
    <property type="entry name" value="Leu-rich_rpt_typical-subtyp"/>
</dbReference>
<reference evidence="9 10" key="2">
    <citation type="submission" date="2024-10" db="EMBL/GenBank/DDBJ databases">
        <authorList>
            <person name="Ryan C."/>
        </authorList>
    </citation>
    <scope>NUCLEOTIDE SEQUENCE [LARGE SCALE GENOMIC DNA]</scope>
</reference>